<dbReference type="Pfam" id="PF01497">
    <property type="entry name" value="Peripla_BP_2"/>
    <property type="match status" value="1"/>
</dbReference>
<evidence type="ECO:0000256" key="5">
    <source>
        <dbReference type="SAM" id="MobiDB-lite"/>
    </source>
</evidence>
<keyword evidence="9" id="KW-1185">Reference proteome</keyword>
<protein>
    <submittedName>
        <fullName evidence="8">ABC transporter substrate-binding protein</fullName>
    </submittedName>
</protein>
<feature type="compositionally biased region" description="Low complexity" evidence="5">
    <location>
        <begin position="26"/>
        <end position="41"/>
    </location>
</feature>
<feature type="chain" id="PRO_5045315574" evidence="6">
    <location>
        <begin position="22"/>
        <end position="328"/>
    </location>
</feature>
<dbReference type="Proteomes" id="UP000604117">
    <property type="component" value="Unassembled WGS sequence"/>
</dbReference>
<evidence type="ECO:0000259" key="7">
    <source>
        <dbReference type="PROSITE" id="PS50983"/>
    </source>
</evidence>
<reference evidence="8 9" key="1">
    <citation type="submission" date="2021-01" db="EMBL/GenBank/DDBJ databases">
        <title>Whole genome shotgun sequence of Asanoa siamensis NBRC 107932.</title>
        <authorList>
            <person name="Komaki H."/>
            <person name="Tamura T."/>
        </authorList>
    </citation>
    <scope>NUCLEOTIDE SEQUENCE [LARGE SCALE GENOMIC DNA]</scope>
    <source>
        <strain evidence="8 9">NBRC 107932</strain>
    </source>
</reference>
<keyword evidence="3" id="KW-0813">Transport</keyword>
<dbReference type="PANTHER" id="PTHR30532:SF1">
    <property type="entry name" value="IRON(3+)-HYDROXAMATE-BINDING PROTEIN FHUD"/>
    <property type="match status" value="1"/>
</dbReference>
<dbReference type="Gene3D" id="3.40.50.1980">
    <property type="entry name" value="Nitrogenase molybdenum iron protein domain"/>
    <property type="match status" value="2"/>
</dbReference>
<evidence type="ECO:0000256" key="2">
    <source>
        <dbReference type="ARBA" id="ARBA00008814"/>
    </source>
</evidence>
<dbReference type="SUPFAM" id="SSF53807">
    <property type="entry name" value="Helical backbone' metal receptor"/>
    <property type="match status" value="1"/>
</dbReference>
<dbReference type="PANTHER" id="PTHR30532">
    <property type="entry name" value="IRON III DICITRATE-BINDING PERIPLASMIC PROTEIN"/>
    <property type="match status" value="1"/>
</dbReference>
<dbReference type="InterPro" id="IPR002491">
    <property type="entry name" value="ABC_transptr_periplasmic_BD"/>
</dbReference>
<feature type="domain" description="Fe/B12 periplasmic-binding" evidence="7">
    <location>
        <begin position="60"/>
        <end position="328"/>
    </location>
</feature>
<comment type="caution">
    <text evidence="8">The sequence shown here is derived from an EMBL/GenBank/DDBJ whole genome shotgun (WGS) entry which is preliminary data.</text>
</comment>
<evidence type="ECO:0000256" key="6">
    <source>
        <dbReference type="SAM" id="SignalP"/>
    </source>
</evidence>
<dbReference type="PROSITE" id="PS51257">
    <property type="entry name" value="PROKAR_LIPOPROTEIN"/>
    <property type="match status" value="1"/>
</dbReference>
<keyword evidence="4 6" id="KW-0732">Signal</keyword>
<dbReference type="CDD" id="cd01146">
    <property type="entry name" value="FhuD"/>
    <property type="match status" value="1"/>
</dbReference>
<organism evidence="8 9">
    <name type="scientific">Asanoa siamensis</name>
    <dbReference type="NCBI Taxonomy" id="926357"/>
    <lineage>
        <taxon>Bacteria</taxon>
        <taxon>Bacillati</taxon>
        <taxon>Actinomycetota</taxon>
        <taxon>Actinomycetes</taxon>
        <taxon>Micromonosporales</taxon>
        <taxon>Micromonosporaceae</taxon>
        <taxon>Asanoa</taxon>
    </lineage>
</organism>
<dbReference type="PROSITE" id="PS50983">
    <property type="entry name" value="FE_B12_PBP"/>
    <property type="match status" value="1"/>
</dbReference>
<feature type="region of interest" description="Disordered" evidence="5">
    <location>
        <begin position="24"/>
        <end position="50"/>
    </location>
</feature>
<proteinExistence type="inferred from homology"/>
<comment type="similarity">
    <text evidence="2">Belongs to the bacterial solute-binding protein 8 family.</text>
</comment>
<evidence type="ECO:0000313" key="8">
    <source>
        <dbReference type="EMBL" id="GIF77185.1"/>
    </source>
</evidence>
<accession>A0ABQ4D0Z8</accession>
<sequence>MKRFPLLALAAVAALTLGACGTTEDAGAPSPAGSSAAATGPVTVKDGRGKEITLPKPATRVVSLEWGETEILVSLGVMPVGSADNKGYATWNTSAPLDASVKDVGTRGEPSVDSVVALQPDLVVMEAERGAPIVAQLEKYVPVLVTVGSDATRNLDRLREDVTMVATAVGRQSEGTALLASLDSRIASAKTELASAGAAGKQFAMADGWKEGSTVSIRMFGKGALVSDLGTAIGLQNAWTAAGDPQWGLGQTDVEGVKALDGKDVRFFYNASDGTDVFAEGLAGNAIWDALGFVKDGKVSKLPNGIWTFGGPKSCIQWIDAVTAAYKA</sequence>
<dbReference type="InterPro" id="IPR051313">
    <property type="entry name" value="Bact_iron-sidero_bind"/>
</dbReference>
<name>A0ABQ4D0Z8_9ACTN</name>
<dbReference type="RefSeq" id="WP_203718038.1">
    <property type="nucleotide sequence ID" value="NZ_BONE01000081.1"/>
</dbReference>
<evidence type="ECO:0000256" key="1">
    <source>
        <dbReference type="ARBA" id="ARBA00004196"/>
    </source>
</evidence>
<evidence type="ECO:0000313" key="9">
    <source>
        <dbReference type="Proteomes" id="UP000604117"/>
    </source>
</evidence>
<dbReference type="EMBL" id="BONE01000081">
    <property type="protein sequence ID" value="GIF77185.1"/>
    <property type="molecule type" value="Genomic_DNA"/>
</dbReference>
<evidence type="ECO:0000256" key="3">
    <source>
        <dbReference type="ARBA" id="ARBA00022448"/>
    </source>
</evidence>
<feature type="signal peptide" evidence="6">
    <location>
        <begin position="1"/>
        <end position="21"/>
    </location>
</feature>
<evidence type="ECO:0000256" key="4">
    <source>
        <dbReference type="ARBA" id="ARBA00022729"/>
    </source>
</evidence>
<comment type="subcellular location">
    <subcellularLocation>
        <location evidence="1">Cell envelope</location>
    </subcellularLocation>
</comment>
<gene>
    <name evidence="8" type="ORF">Asi02nite_67030</name>
</gene>